<dbReference type="SMART" id="SM00116">
    <property type="entry name" value="CBS"/>
    <property type="match status" value="2"/>
</dbReference>
<sequence>MFVKHKMTTNPFTVTADRSIPDALSVMNEHGVRHLPVVDGRRVVGVISRNDIAAASPSKATTLSAQEATYLLAKLTVAKVMSRPPVVVSPDALLEEAAVMLRDRKIEMLPVVEGDELNGVITESDILDAFIDLLGFRDQGTRLTIEAKDEPGVLSRLTAITADHQANIQHVAVHRGFLDKSVVVVGLNTPNTEAIEEDLSSAGMRILARRVNRI</sequence>
<feature type="domain" description="CBS" evidence="3">
    <location>
        <begin position="7"/>
        <end position="63"/>
    </location>
</feature>
<dbReference type="PANTHER" id="PTHR43080">
    <property type="entry name" value="CBS DOMAIN-CONTAINING PROTEIN CBSX3, MITOCHONDRIAL"/>
    <property type="match status" value="1"/>
</dbReference>
<feature type="domain" description="ACT" evidence="4">
    <location>
        <begin position="142"/>
        <end position="214"/>
    </location>
</feature>
<evidence type="ECO:0000259" key="3">
    <source>
        <dbReference type="PROSITE" id="PS51371"/>
    </source>
</evidence>
<gene>
    <name evidence="5" type="ORF">SAMN02745244_01336</name>
</gene>
<dbReference type="PROSITE" id="PS51371">
    <property type="entry name" value="CBS"/>
    <property type="match status" value="2"/>
</dbReference>
<name>A0A1M6F1H1_9ACTN</name>
<evidence type="ECO:0000313" key="6">
    <source>
        <dbReference type="Proteomes" id="UP000184512"/>
    </source>
</evidence>
<dbReference type="STRING" id="1123357.SAMN02745244_01336"/>
<dbReference type="PANTHER" id="PTHR43080:SF2">
    <property type="entry name" value="CBS DOMAIN-CONTAINING PROTEIN"/>
    <property type="match status" value="1"/>
</dbReference>
<dbReference type="SUPFAM" id="SSF54631">
    <property type="entry name" value="CBS-domain pair"/>
    <property type="match status" value="1"/>
</dbReference>
<dbReference type="InterPro" id="IPR046342">
    <property type="entry name" value="CBS_dom_sf"/>
</dbReference>
<keyword evidence="1 2" id="KW-0129">CBS domain</keyword>
<dbReference type="Gene3D" id="3.10.580.10">
    <property type="entry name" value="CBS-domain"/>
    <property type="match status" value="1"/>
</dbReference>
<dbReference type="PROSITE" id="PS51671">
    <property type="entry name" value="ACT"/>
    <property type="match status" value="1"/>
</dbReference>
<organism evidence="5 6">
    <name type="scientific">Tessaracoccus bendigoensis DSM 12906</name>
    <dbReference type="NCBI Taxonomy" id="1123357"/>
    <lineage>
        <taxon>Bacteria</taxon>
        <taxon>Bacillati</taxon>
        <taxon>Actinomycetota</taxon>
        <taxon>Actinomycetes</taxon>
        <taxon>Propionibacteriales</taxon>
        <taxon>Propionibacteriaceae</taxon>
        <taxon>Tessaracoccus</taxon>
    </lineage>
</organism>
<dbReference type="OrthoDB" id="9799454at2"/>
<dbReference type="InterPro" id="IPR002912">
    <property type="entry name" value="ACT_dom"/>
</dbReference>
<dbReference type="Gene3D" id="3.30.70.260">
    <property type="match status" value="1"/>
</dbReference>
<dbReference type="Pfam" id="PF01842">
    <property type="entry name" value="ACT"/>
    <property type="match status" value="1"/>
</dbReference>
<evidence type="ECO:0000259" key="4">
    <source>
        <dbReference type="PROSITE" id="PS51671"/>
    </source>
</evidence>
<dbReference type="InterPro" id="IPR045865">
    <property type="entry name" value="ACT-like_dom_sf"/>
</dbReference>
<dbReference type="AlphaFoldDB" id="A0A1M6F1H1"/>
<dbReference type="InterPro" id="IPR000644">
    <property type="entry name" value="CBS_dom"/>
</dbReference>
<keyword evidence="6" id="KW-1185">Reference proteome</keyword>
<dbReference type="EMBL" id="FQZG01000019">
    <property type="protein sequence ID" value="SHI91530.1"/>
    <property type="molecule type" value="Genomic_DNA"/>
</dbReference>
<reference evidence="5 6" key="1">
    <citation type="submission" date="2016-11" db="EMBL/GenBank/DDBJ databases">
        <authorList>
            <person name="Jaros S."/>
            <person name="Januszkiewicz K."/>
            <person name="Wedrychowicz H."/>
        </authorList>
    </citation>
    <scope>NUCLEOTIDE SEQUENCE [LARGE SCALE GENOMIC DNA]</scope>
    <source>
        <strain evidence="5 6">DSM 12906</strain>
    </source>
</reference>
<evidence type="ECO:0000313" key="5">
    <source>
        <dbReference type="EMBL" id="SHI91530.1"/>
    </source>
</evidence>
<dbReference type="Proteomes" id="UP000184512">
    <property type="component" value="Unassembled WGS sequence"/>
</dbReference>
<dbReference type="InterPro" id="IPR051257">
    <property type="entry name" value="Diverse_CBS-Domain"/>
</dbReference>
<feature type="domain" description="CBS" evidence="3">
    <location>
        <begin position="81"/>
        <end position="139"/>
    </location>
</feature>
<dbReference type="CDD" id="cd04584">
    <property type="entry name" value="CBS_pair_AcuB_like"/>
    <property type="match status" value="1"/>
</dbReference>
<accession>A0A1M6F1H1</accession>
<dbReference type="RefSeq" id="WP_073186773.1">
    <property type="nucleotide sequence ID" value="NZ_FQZG01000019.1"/>
</dbReference>
<dbReference type="SUPFAM" id="SSF55021">
    <property type="entry name" value="ACT-like"/>
    <property type="match status" value="1"/>
</dbReference>
<protein>
    <submittedName>
        <fullName evidence="5">Acetoin utilization protein AcuB</fullName>
    </submittedName>
</protein>
<evidence type="ECO:0000256" key="2">
    <source>
        <dbReference type="PROSITE-ProRule" id="PRU00703"/>
    </source>
</evidence>
<evidence type="ECO:0000256" key="1">
    <source>
        <dbReference type="ARBA" id="ARBA00023122"/>
    </source>
</evidence>
<proteinExistence type="predicted"/>
<dbReference type="Pfam" id="PF00571">
    <property type="entry name" value="CBS"/>
    <property type="match status" value="2"/>
</dbReference>